<dbReference type="PROSITE" id="PS50127">
    <property type="entry name" value="UBC_2"/>
    <property type="match status" value="1"/>
</dbReference>
<dbReference type="Proteomes" id="UP000077266">
    <property type="component" value="Unassembled WGS sequence"/>
</dbReference>
<keyword evidence="4" id="KW-1185">Reference proteome</keyword>
<evidence type="ECO:0000259" key="2">
    <source>
        <dbReference type="PROSITE" id="PS50127"/>
    </source>
</evidence>
<name>A0A165FT01_EXIGL</name>
<protein>
    <recommendedName>
        <fullName evidence="2">UBC core domain-containing protein</fullName>
    </recommendedName>
</protein>
<dbReference type="InterPro" id="IPR000608">
    <property type="entry name" value="UBC"/>
</dbReference>
<dbReference type="SUPFAM" id="SSF54495">
    <property type="entry name" value="UBC-like"/>
    <property type="match status" value="1"/>
</dbReference>
<feature type="compositionally biased region" description="Basic residues" evidence="1">
    <location>
        <begin position="239"/>
        <end position="248"/>
    </location>
</feature>
<feature type="domain" description="UBC core" evidence="2">
    <location>
        <begin position="11"/>
        <end position="173"/>
    </location>
</feature>
<dbReference type="Gene3D" id="3.10.110.10">
    <property type="entry name" value="Ubiquitin Conjugating Enzyme"/>
    <property type="match status" value="1"/>
</dbReference>
<dbReference type="InterPro" id="IPR016135">
    <property type="entry name" value="UBQ-conjugating_enzyme/RWD"/>
</dbReference>
<gene>
    <name evidence="3" type="ORF">EXIGLDRAFT_678010</name>
</gene>
<evidence type="ECO:0000313" key="3">
    <source>
        <dbReference type="EMBL" id="KZV89483.1"/>
    </source>
</evidence>
<dbReference type="AlphaFoldDB" id="A0A165FT01"/>
<organism evidence="3 4">
    <name type="scientific">Exidia glandulosa HHB12029</name>
    <dbReference type="NCBI Taxonomy" id="1314781"/>
    <lineage>
        <taxon>Eukaryota</taxon>
        <taxon>Fungi</taxon>
        <taxon>Dikarya</taxon>
        <taxon>Basidiomycota</taxon>
        <taxon>Agaricomycotina</taxon>
        <taxon>Agaricomycetes</taxon>
        <taxon>Auriculariales</taxon>
        <taxon>Exidiaceae</taxon>
        <taxon>Exidia</taxon>
    </lineage>
</organism>
<reference evidence="3 4" key="1">
    <citation type="journal article" date="2016" name="Mol. Biol. Evol.">
        <title>Comparative Genomics of Early-Diverging Mushroom-Forming Fungi Provides Insights into the Origins of Lignocellulose Decay Capabilities.</title>
        <authorList>
            <person name="Nagy L.G."/>
            <person name="Riley R."/>
            <person name="Tritt A."/>
            <person name="Adam C."/>
            <person name="Daum C."/>
            <person name="Floudas D."/>
            <person name="Sun H."/>
            <person name="Yadav J.S."/>
            <person name="Pangilinan J."/>
            <person name="Larsson K.H."/>
            <person name="Matsuura K."/>
            <person name="Barry K."/>
            <person name="Labutti K."/>
            <person name="Kuo R."/>
            <person name="Ohm R.A."/>
            <person name="Bhattacharya S.S."/>
            <person name="Shirouzu T."/>
            <person name="Yoshinaga Y."/>
            <person name="Martin F.M."/>
            <person name="Grigoriev I.V."/>
            <person name="Hibbett D.S."/>
        </authorList>
    </citation>
    <scope>NUCLEOTIDE SEQUENCE [LARGE SCALE GENOMIC DNA]</scope>
    <source>
        <strain evidence="3 4">HHB12029</strain>
    </source>
</reference>
<evidence type="ECO:0000313" key="4">
    <source>
        <dbReference type="Proteomes" id="UP000077266"/>
    </source>
</evidence>
<dbReference type="STRING" id="1314781.A0A165FT01"/>
<feature type="compositionally biased region" description="Low complexity" evidence="1">
    <location>
        <begin position="253"/>
        <end position="276"/>
    </location>
</feature>
<sequence>MPASPAVRAAHCRARALVDLAELREQQLPGFSIHFDDADTTKICLIVEPVEGHLAGLKLHFDVELPAEFPLLPVKVRNSTTLQHPNVFGNWICLDILKTEQEMEYYRRAEYTGGFTPGYSLLGIFQQVASFFGTDMVPQSFGGYVKIKAAGGEHRRRVASDGARNFRCSRCPYEPAPERPRPATDWTTTRPDWIKPDRRLPRSVTVALPPVDPPATPGVSLLQRDRRVIGLPEPATTSRRARRRRRAKGKDTALSLASAPADEASSSAAAAEFDSPTSEPSTPDDEVTVVVDEPLPPVTSITGPCYIDKLNADVLLLIFSFLPTSDLLCLTRAHSFASRLCADANVIAAREIRCFVTRKSAGETILGIGVGWNTRFKGLESSFDWLSREAYVDLDIRMGLRREPFTHWLPLAIHAGHFARARPHIVVRLKAIEQQLVLGPGKGGAGRREPSMDGYRALCSFANEIIVRLMKTADEVLAEPETRSEYTGCQCDVCTGWASERSKPASSSASGTLLHASEKALCDFISIVHLAISLAATNPMVARDARAAVTRFIRYPNARGKDVTPDLGELLVQAALCEGLGWEALRKPLVQEAMTRNVVWMLDQRQGKGLAGLALLEGESVSEWRLKTTFEASRTGLRLLMFQHMFLSELSSLGQRDPKTGRVTLMGMKNGLDARYGLPPRDMPARMVVRVKDIYSVDNFAAFAYRLGLPTPSKSWMTSYLRARVVESAQRGYHRIPVSPPALVRARVSSDSEWAEATEERKRIRNSLRPGDEVVRLSFFVGNFSSATRYRR</sequence>
<dbReference type="Pfam" id="PF00179">
    <property type="entry name" value="UQ_con"/>
    <property type="match status" value="1"/>
</dbReference>
<feature type="region of interest" description="Disordered" evidence="1">
    <location>
        <begin position="176"/>
        <end position="287"/>
    </location>
</feature>
<dbReference type="OrthoDB" id="109543at2759"/>
<proteinExistence type="predicted"/>
<evidence type="ECO:0000256" key="1">
    <source>
        <dbReference type="SAM" id="MobiDB-lite"/>
    </source>
</evidence>
<dbReference type="InParanoid" id="A0A165FT01"/>
<accession>A0A165FT01</accession>
<dbReference type="EMBL" id="KV426072">
    <property type="protein sequence ID" value="KZV89483.1"/>
    <property type="molecule type" value="Genomic_DNA"/>
</dbReference>